<reference evidence="2" key="1">
    <citation type="submission" date="2021-02" db="EMBL/GenBank/DDBJ databases">
        <authorList>
            <person name="Nowell W R."/>
        </authorList>
    </citation>
    <scope>NUCLEOTIDE SEQUENCE</scope>
</reference>
<dbReference type="EMBL" id="CAJNOM010000347">
    <property type="protein sequence ID" value="CAF1379177.1"/>
    <property type="molecule type" value="Genomic_DNA"/>
</dbReference>
<evidence type="ECO:0000313" key="2">
    <source>
        <dbReference type="EMBL" id="CAF1165092.1"/>
    </source>
</evidence>
<gene>
    <name evidence="2" type="ORF">BJG266_LOCUS24863</name>
    <name evidence="3" type="ORF">QVE165_LOCUS35554</name>
</gene>
<name>A0A814TS24_9BILA</name>
<keyword evidence="1" id="KW-0732">Signal</keyword>
<accession>A0A814TS24</accession>
<proteinExistence type="predicted"/>
<dbReference type="OrthoDB" id="9982737at2759"/>
<evidence type="ECO:0000313" key="5">
    <source>
        <dbReference type="Proteomes" id="UP000663877"/>
    </source>
</evidence>
<dbReference type="EMBL" id="CAJNOI010000183">
    <property type="protein sequence ID" value="CAF1165092.1"/>
    <property type="molecule type" value="Genomic_DNA"/>
</dbReference>
<dbReference type="AlphaFoldDB" id="A0A814TS24"/>
<evidence type="ECO:0000313" key="4">
    <source>
        <dbReference type="Proteomes" id="UP000663832"/>
    </source>
</evidence>
<sequence length="260" mass="30645">MSVSSTIWLLTVGWADSSCVDFLVRSFENSKTKLDVYHWFFAHIHNVILRFDYSPLDNIEGDLDLMQILNKDIDHELLNINDFEDFLELNLTDIEQYMRENGQAHGMVVTVTEAKEQYYKTIIIDNNLSSTLWKVTYNSRPLTCLPHTKLPNLFDIQQSTRSISLWQLYADNEHHIYQYIFKHLDQFRISNLPTLMNKKQEELIQMVEFPLEQTEYRIISEMINIQCCNIAGEHEHDVNEAERYVILVEPALNLLNIIDI</sequence>
<dbReference type="Proteomes" id="UP000663832">
    <property type="component" value="Unassembled WGS sequence"/>
</dbReference>
<evidence type="ECO:0000313" key="3">
    <source>
        <dbReference type="EMBL" id="CAF1379177.1"/>
    </source>
</evidence>
<comment type="caution">
    <text evidence="2">The sequence shown here is derived from an EMBL/GenBank/DDBJ whole genome shotgun (WGS) entry which is preliminary data.</text>
</comment>
<keyword evidence="4" id="KW-1185">Reference proteome</keyword>
<feature type="signal peptide" evidence="1">
    <location>
        <begin position="1"/>
        <end position="17"/>
    </location>
</feature>
<protein>
    <submittedName>
        <fullName evidence="2">Uncharacterized protein</fullName>
    </submittedName>
</protein>
<dbReference type="Proteomes" id="UP000663877">
    <property type="component" value="Unassembled WGS sequence"/>
</dbReference>
<feature type="chain" id="PRO_5036226029" evidence="1">
    <location>
        <begin position="18"/>
        <end position="260"/>
    </location>
</feature>
<evidence type="ECO:0000256" key="1">
    <source>
        <dbReference type="SAM" id="SignalP"/>
    </source>
</evidence>
<organism evidence="2 5">
    <name type="scientific">Adineta steineri</name>
    <dbReference type="NCBI Taxonomy" id="433720"/>
    <lineage>
        <taxon>Eukaryota</taxon>
        <taxon>Metazoa</taxon>
        <taxon>Spiralia</taxon>
        <taxon>Gnathifera</taxon>
        <taxon>Rotifera</taxon>
        <taxon>Eurotatoria</taxon>
        <taxon>Bdelloidea</taxon>
        <taxon>Adinetida</taxon>
        <taxon>Adinetidae</taxon>
        <taxon>Adineta</taxon>
    </lineage>
</organism>